<comment type="subcellular location">
    <subcellularLocation>
        <location evidence="1">Membrane</location>
        <topology evidence="1">Single-pass membrane protein</topology>
    </subcellularLocation>
</comment>
<dbReference type="Gramene" id="EOY17850">
    <property type="protein sequence ID" value="EOY17850"/>
    <property type="gene ID" value="TCM_042563"/>
</dbReference>
<evidence type="ECO:0000256" key="3">
    <source>
        <dbReference type="ARBA" id="ARBA00022692"/>
    </source>
</evidence>
<evidence type="ECO:0000256" key="4">
    <source>
        <dbReference type="ARBA" id="ARBA00022729"/>
    </source>
</evidence>
<feature type="chain" id="PRO_5001602677" evidence="8">
    <location>
        <begin position="18"/>
        <end position="763"/>
    </location>
</feature>
<organism evidence="10 11">
    <name type="scientific">Theobroma cacao</name>
    <name type="common">Cacao</name>
    <name type="synonym">Cocoa</name>
    <dbReference type="NCBI Taxonomy" id="3641"/>
    <lineage>
        <taxon>Eukaryota</taxon>
        <taxon>Viridiplantae</taxon>
        <taxon>Streptophyta</taxon>
        <taxon>Embryophyta</taxon>
        <taxon>Tracheophyta</taxon>
        <taxon>Spermatophyta</taxon>
        <taxon>Magnoliopsida</taxon>
        <taxon>eudicotyledons</taxon>
        <taxon>Gunneridae</taxon>
        <taxon>Pentapetalae</taxon>
        <taxon>rosids</taxon>
        <taxon>malvids</taxon>
        <taxon>Malvales</taxon>
        <taxon>Malvaceae</taxon>
        <taxon>Byttnerioideae</taxon>
        <taxon>Theobroma</taxon>
    </lineage>
</organism>
<dbReference type="InterPro" id="IPR013210">
    <property type="entry name" value="LRR_N_plant-typ"/>
</dbReference>
<dbReference type="Pfam" id="PF23598">
    <property type="entry name" value="LRR_14"/>
    <property type="match status" value="1"/>
</dbReference>
<dbReference type="Pfam" id="PF00560">
    <property type="entry name" value="LRR_1"/>
    <property type="match status" value="3"/>
</dbReference>
<dbReference type="PANTHER" id="PTHR27008">
    <property type="entry name" value="OS04G0122200 PROTEIN"/>
    <property type="match status" value="1"/>
</dbReference>
<dbReference type="SUPFAM" id="SSF52058">
    <property type="entry name" value="L domain-like"/>
    <property type="match status" value="2"/>
</dbReference>
<keyword evidence="10" id="KW-0808">Transferase</keyword>
<dbReference type="InterPro" id="IPR001245">
    <property type="entry name" value="Ser-Thr/Tyr_kinase_cat_dom"/>
</dbReference>
<evidence type="ECO:0000259" key="9">
    <source>
        <dbReference type="PROSITE" id="PS50011"/>
    </source>
</evidence>
<keyword evidence="2" id="KW-0433">Leucine-rich repeat</keyword>
<keyword evidence="5" id="KW-0677">Repeat</keyword>
<evidence type="ECO:0000256" key="7">
    <source>
        <dbReference type="ARBA" id="ARBA00023136"/>
    </source>
</evidence>
<keyword evidence="4 8" id="KW-0732">Signal</keyword>
<dbReference type="Pfam" id="PF07714">
    <property type="entry name" value="PK_Tyr_Ser-Thr"/>
    <property type="match status" value="2"/>
</dbReference>
<dbReference type="SMART" id="SM00369">
    <property type="entry name" value="LRR_TYP"/>
    <property type="match status" value="5"/>
</dbReference>
<keyword evidence="7" id="KW-0472">Membrane</keyword>
<dbReference type="InParanoid" id="A0A061FKJ2"/>
<evidence type="ECO:0000256" key="2">
    <source>
        <dbReference type="ARBA" id="ARBA00022614"/>
    </source>
</evidence>
<dbReference type="FunFam" id="3.80.10.10:FF:000095">
    <property type="entry name" value="LRR receptor-like serine/threonine-protein kinase GSO1"/>
    <property type="match status" value="2"/>
</dbReference>
<evidence type="ECO:0000313" key="11">
    <source>
        <dbReference type="Proteomes" id="UP000026915"/>
    </source>
</evidence>
<dbReference type="PROSITE" id="PS50011">
    <property type="entry name" value="PROTEIN_KINASE_DOM"/>
    <property type="match status" value="1"/>
</dbReference>
<dbReference type="InterPro" id="IPR051809">
    <property type="entry name" value="Plant_receptor-like_S/T_kinase"/>
</dbReference>
<protein>
    <submittedName>
        <fullName evidence="10">Serine-threonine protein kinase, plant-type</fullName>
    </submittedName>
</protein>
<dbReference type="OMA" id="CANIAVQ"/>
<gene>
    <name evidence="10" type="ORF">TCM_042563</name>
</gene>
<keyword evidence="6" id="KW-1133">Transmembrane helix</keyword>
<evidence type="ECO:0000256" key="1">
    <source>
        <dbReference type="ARBA" id="ARBA00004167"/>
    </source>
</evidence>
<dbReference type="GO" id="GO:0004674">
    <property type="term" value="F:protein serine/threonine kinase activity"/>
    <property type="evidence" value="ECO:0007669"/>
    <property type="project" value="UniProtKB-EC"/>
</dbReference>
<dbReference type="HOGENOM" id="CLU_000288_22_0_1"/>
<feature type="domain" description="Protein kinase" evidence="9">
    <location>
        <begin position="338"/>
        <end position="763"/>
    </location>
</feature>
<dbReference type="InterPro" id="IPR032675">
    <property type="entry name" value="LRR_dom_sf"/>
</dbReference>
<accession>A0A061FKJ2</accession>
<dbReference type="SMART" id="SM00220">
    <property type="entry name" value="S_TKc"/>
    <property type="match status" value="1"/>
</dbReference>
<evidence type="ECO:0000256" key="5">
    <source>
        <dbReference type="ARBA" id="ARBA00022737"/>
    </source>
</evidence>
<proteinExistence type="predicted"/>
<evidence type="ECO:0000313" key="10">
    <source>
        <dbReference type="EMBL" id="EOY17850.1"/>
    </source>
</evidence>
<dbReference type="EMBL" id="CM001888">
    <property type="protein sequence ID" value="EOY17850.1"/>
    <property type="molecule type" value="Genomic_DNA"/>
</dbReference>
<dbReference type="InterPro" id="IPR003591">
    <property type="entry name" value="Leu-rich_rpt_typical-subtyp"/>
</dbReference>
<dbReference type="Gene3D" id="1.10.510.10">
    <property type="entry name" value="Transferase(Phosphotransferase) domain 1"/>
    <property type="match status" value="1"/>
</dbReference>
<dbReference type="InterPro" id="IPR011009">
    <property type="entry name" value="Kinase-like_dom_sf"/>
</dbReference>
<feature type="signal peptide" evidence="8">
    <location>
        <begin position="1"/>
        <end position="17"/>
    </location>
</feature>
<sequence>MFHSRVLPLLMHGMGGCFLVAKLCPFGEDSESQCYSFQPSDLPCVPLMDEVSSFPAGANESFSVILPRPGQPILKPFLDVREMGGHGQQLNQLVAQFNSSPKIIFFEENGVPEICIGLGERKTDRIALLSIKDQLVGAYPGALDSWNASLHFCEWQGVTCGSRHQRVTALDLDGLKLGNIPKEVGYLRRLRVFELFRNNLHGTIPVELANCSNLLTIRLSHNNLPGEVPFQLGDLLKLIVLSLGANNLIGCIPSSLGNLSSLRDLSLSYNHLEGNIPDALGGAINLRNLLLAANSLTGTIPRSISNRSNLEIFDIGWNGIGGSVPDNLGNLKNLQQFMIAGNYLGNGNTGDLDFLSSLSNCSLLQILDLEANRLGGPLPESIGNLSIQLNMLFMGWNQISGNIPEGIGNLVSLTLLHLPRNALAGTLPTSLGKLRNLERLFLGLNNFSGEIPSFIGNLSHSFELQLHNNSFEKKIPLVLRNCKSMQILFLSGNTLGGSIPDQLFGAFTSLTQVDMSSSSVTGPLPSDFDNLKNLEELFIYGNKLSDEIPEILGQCFGLRSLDMVGNFFREAKEKLVAVKVLNLQNRGAAKSFVAECKALGKVRHRNVLKIITSCSSIDYQGKDFKALVFEFIPNWSLDSWLHEQHESRYLNFVQSDFGLAKLLSSDTNNMGNDQTGSSMMKGTIGYIPPEYGMGGAVSPEGDIYGYGTLLLEMITGRRPTDGMFHGGLSLHNFCKMALPERLTEILDFRLLEQISENNERLTS</sequence>
<dbReference type="InterPro" id="IPR001611">
    <property type="entry name" value="Leu-rich_rpt"/>
</dbReference>
<reference evidence="10 11" key="1">
    <citation type="journal article" date="2013" name="Genome Biol.">
        <title>The genome sequence of the most widely cultivated cacao type and its use to identify candidate genes regulating pod color.</title>
        <authorList>
            <person name="Motamayor J.C."/>
            <person name="Mockaitis K."/>
            <person name="Schmutz J."/>
            <person name="Haiminen N."/>
            <person name="Iii D.L."/>
            <person name="Cornejo O."/>
            <person name="Findley S.D."/>
            <person name="Zheng P."/>
            <person name="Utro F."/>
            <person name="Royaert S."/>
            <person name="Saski C."/>
            <person name="Jenkins J."/>
            <person name="Podicheti R."/>
            <person name="Zhao M."/>
            <person name="Scheffler B.E."/>
            <person name="Stack J.C."/>
            <person name="Feltus F.A."/>
            <person name="Mustiga G.M."/>
            <person name="Amores F."/>
            <person name="Phillips W."/>
            <person name="Marelli J.P."/>
            <person name="May G.D."/>
            <person name="Shapiro H."/>
            <person name="Ma J."/>
            <person name="Bustamante C.D."/>
            <person name="Schnell R.J."/>
            <person name="Main D."/>
            <person name="Gilbert D."/>
            <person name="Parida L."/>
            <person name="Kuhn D.N."/>
        </authorList>
    </citation>
    <scope>NUCLEOTIDE SEQUENCE [LARGE SCALE GENOMIC DNA]</scope>
    <source>
        <strain evidence="11">cv. Matina 1-6</strain>
    </source>
</reference>
<dbReference type="AlphaFoldDB" id="A0A061FKJ2"/>
<dbReference type="GO" id="GO:0005524">
    <property type="term" value="F:ATP binding"/>
    <property type="evidence" value="ECO:0007669"/>
    <property type="project" value="InterPro"/>
</dbReference>
<dbReference type="Gene3D" id="3.30.200.20">
    <property type="entry name" value="Phosphorylase Kinase, domain 1"/>
    <property type="match status" value="1"/>
</dbReference>
<dbReference type="SUPFAM" id="SSF56112">
    <property type="entry name" value="Protein kinase-like (PK-like)"/>
    <property type="match status" value="1"/>
</dbReference>
<evidence type="ECO:0000256" key="8">
    <source>
        <dbReference type="SAM" id="SignalP"/>
    </source>
</evidence>
<dbReference type="InterPro" id="IPR000719">
    <property type="entry name" value="Prot_kinase_dom"/>
</dbReference>
<dbReference type="InterPro" id="IPR055414">
    <property type="entry name" value="LRR_R13L4/SHOC2-like"/>
</dbReference>
<dbReference type="GO" id="GO:0016020">
    <property type="term" value="C:membrane"/>
    <property type="evidence" value="ECO:0007669"/>
    <property type="project" value="UniProtKB-SubCell"/>
</dbReference>
<dbReference type="Proteomes" id="UP000026915">
    <property type="component" value="Chromosome 10"/>
</dbReference>
<dbReference type="Gene3D" id="3.80.10.10">
    <property type="entry name" value="Ribonuclease Inhibitor"/>
    <property type="match status" value="2"/>
</dbReference>
<evidence type="ECO:0000256" key="6">
    <source>
        <dbReference type="ARBA" id="ARBA00022989"/>
    </source>
</evidence>
<dbReference type="eggNOG" id="ENOG502QPYS">
    <property type="taxonomic scope" value="Eukaryota"/>
</dbReference>
<dbReference type="PANTHER" id="PTHR27008:SF592">
    <property type="entry name" value="LEUCINE-RICH REPEAT RECEPTOR-LIKE PROTEIN KINASE FAMILY PROTEIN-RELATED"/>
    <property type="match status" value="1"/>
</dbReference>
<keyword evidence="10" id="KW-0418">Kinase</keyword>
<keyword evidence="11" id="KW-1185">Reference proteome</keyword>
<name>A0A061FKJ2_THECC</name>
<keyword evidence="3" id="KW-0812">Transmembrane</keyword>
<dbReference type="PROSITE" id="PS51257">
    <property type="entry name" value="PROKAR_LIPOPROTEIN"/>
    <property type="match status" value="1"/>
</dbReference>
<dbReference type="Pfam" id="PF08263">
    <property type="entry name" value="LRRNT_2"/>
    <property type="match status" value="1"/>
</dbReference>